<protein>
    <submittedName>
        <fullName evidence="2">Uncharacterized protein</fullName>
    </submittedName>
</protein>
<name>A0A6G0J892_LARCR</name>
<keyword evidence="3" id="KW-1185">Reference proteome</keyword>
<comment type="caution">
    <text evidence="2">The sequence shown here is derived from an EMBL/GenBank/DDBJ whole genome shotgun (WGS) entry which is preliminary data.</text>
</comment>
<evidence type="ECO:0000256" key="1">
    <source>
        <dbReference type="SAM" id="MobiDB-lite"/>
    </source>
</evidence>
<feature type="region of interest" description="Disordered" evidence="1">
    <location>
        <begin position="20"/>
        <end position="40"/>
    </location>
</feature>
<dbReference type="EMBL" id="REGW02000001">
    <property type="protein sequence ID" value="KAE8299999.1"/>
    <property type="molecule type" value="Genomic_DNA"/>
</dbReference>
<organism evidence="2 3">
    <name type="scientific">Larimichthys crocea</name>
    <name type="common">Large yellow croaker</name>
    <name type="synonym">Pseudosciaena crocea</name>
    <dbReference type="NCBI Taxonomy" id="215358"/>
    <lineage>
        <taxon>Eukaryota</taxon>
        <taxon>Metazoa</taxon>
        <taxon>Chordata</taxon>
        <taxon>Craniata</taxon>
        <taxon>Vertebrata</taxon>
        <taxon>Euteleostomi</taxon>
        <taxon>Actinopterygii</taxon>
        <taxon>Neopterygii</taxon>
        <taxon>Teleostei</taxon>
        <taxon>Neoteleostei</taxon>
        <taxon>Acanthomorphata</taxon>
        <taxon>Eupercaria</taxon>
        <taxon>Sciaenidae</taxon>
        <taxon>Larimichthys</taxon>
    </lineage>
</organism>
<dbReference type="AlphaFoldDB" id="A0A6G0J892"/>
<sequence length="173" mass="18722">MEDEQEVQLLFNATTDCTGKKGDLYLTPPHPPPSSPSSSSSPLSLILLTLLILLTPPLPPLPLPPGDLGHLLRAGLTCQGAADGDRERIEVKKGRVRVTVHPVCTEEVMESRGLKSLLFTTLVVTLRGTEPEAPAKPEPYIRAGIGQVVRLSVPGRAMLCRARKEADSLYERV</sequence>
<evidence type="ECO:0000313" key="2">
    <source>
        <dbReference type="EMBL" id="KAE8299999.1"/>
    </source>
</evidence>
<evidence type="ECO:0000313" key="3">
    <source>
        <dbReference type="Proteomes" id="UP000424527"/>
    </source>
</evidence>
<accession>A0A6G0J892</accession>
<dbReference type="Proteomes" id="UP000424527">
    <property type="component" value="Unassembled WGS sequence"/>
</dbReference>
<gene>
    <name evidence="2" type="ORF">D5F01_LYC00130</name>
</gene>
<reference evidence="2 3" key="1">
    <citation type="submission" date="2019-07" db="EMBL/GenBank/DDBJ databases">
        <title>Chromosome genome assembly for large yellow croaker.</title>
        <authorList>
            <person name="Xiao S."/>
        </authorList>
    </citation>
    <scope>NUCLEOTIDE SEQUENCE [LARGE SCALE GENOMIC DNA]</scope>
    <source>
        <strain evidence="2">JMULYC20181020</strain>
        <tissue evidence="2">Muscle</tissue>
    </source>
</reference>
<proteinExistence type="predicted"/>